<feature type="compositionally biased region" description="Basic and acidic residues" evidence="1">
    <location>
        <begin position="513"/>
        <end position="526"/>
    </location>
</feature>
<evidence type="ECO:0000256" key="1">
    <source>
        <dbReference type="SAM" id="MobiDB-lite"/>
    </source>
</evidence>
<feature type="compositionally biased region" description="Low complexity" evidence="1">
    <location>
        <begin position="312"/>
        <end position="328"/>
    </location>
</feature>
<feature type="compositionally biased region" description="Basic and acidic residues" evidence="1">
    <location>
        <begin position="579"/>
        <end position="611"/>
    </location>
</feature>
<keyword evidence="4" id="KW-1185">Reference proteome</keyword>
<dbReference type="PANTHER" id="PTHR43384:SF14">
    <property type="entry name" value="ESX-1 SECRETION-ASSOCIATED PROTEIN ESPI"/>
    <property type="match status" value="1"/>
</dbReference>
<feature type="region of interest" description="Disordered" evidence="1">
    <location>
        <begin position="185"/>
        <end position="720"/>
    </location>
</feature>
<feature type="compositionally biased region" description="Basic and acidic residues" evidence="1">
    <location>
        <begin position="481"/>
        <end position="496"/>
    </location>
</feature>
<dbReference type="InterPro" id="IPR050625">
    <property type="entry name" value="ParA/MinD_ATPase"/>
</dbReference>
<feature type="transmembrane region" description="Helical" evidence="2">
    <location>
        <begin position="28"/>
        <end position="50"/>
    </location>
</feature>
<protein>
    <submittedName>
        <fullName evidence="3">TcpE family conjugal transfer membrane protein</fullName>
    </submittedName>
</protein>
<feature type="compositionally biased region" description="Basic and acidic residues" evidence="1">
    <location>
        <begin position="664"/>
        <end position="711"/>
    </location>
</feature>
<proteinExistence type="predicted"/>
<name>A0ABW1BX18_9ACTN</name>
<feature type="compositionally biased region" description="Basic and acidic residues" evidence="1">
    <location>
        <begin position="281"/>
        <end position="307"/>
    </location>
</feature>
<dbReference type="InterPro" id="IPR025608">
    <property type="entry name" value="TcpE"/>
</dbReference>
<comment type="caution">
    <text evidence="3">The sequence shown here is derived from an EMBL/GenBank/DDBJ whole genome shotgun (WGS) entry which is preliminary data.</text>
</comment>
<feature type="compositionally biased region" description="Basic and acidic residues" evidence="1">
    <location>
        <begin position="234"/>
        <end position="258"/>
    </location>
</feature>
<keyword evidence="2" id="KW-1133">Transmembrane helix</keyword>
<organism evidence="3 4">
    <name type="scientific">Nonomuraea harbinensis</name>
    <dbReference type="NCBI Taxonomy" id="1286938"/>
    <lineage>
        <taxon>Bacteria</taxon>
        <taxon>Bacillati</taxon>
        <taxon>Actinomycetota</taxon>
        <taxon>Actinomycetes</taxon>
        <taxon>Streptosporangiales</taxon>
        <taxon>Streptosporangiaceae</taxon>
        <taxon>Nonomuraea</taxon>
    </lineage>
</organism>
<dbReference type="Pfam" id="PF12648">
    <property type="entry name" value="TcpE"/>
    <property type="match status" value="1"/>
</dbReference>
<evidence type="ECO:0000256" key="2">
    <source>
        <dbReference type="SAM" id="Phobius"/>
    </source>
</evidence>
<feature type="compositionally biased region" description="Basic and acidic residues" evidence="1">
    <location>
        <begin position="627"/>
        <end position="644"/>
    </location>
</feature>
<feature type="transmembrane region" description="Helical" evidence="2">
    <location>
        <begin position="56"/>
        <end position="74"/>
    </location>
</feature>
<dbReference type="RefSeq" id="WP_219544019.1">
    <property type="nucleotide sequence ID" value="NZ_JAHKRN010000006.1"/>
</dbReference>
<evidence type="ECO:0000313" key="3">
    <source>
        <dbReference type="EMBL" id="MFC5817128.1"/>
    </source>
</evidence>
<keyword evidence="2" id="KW-0472">Membrane</keyword>
<feature type="compositionally biased region" description="Basic and acidic residues" evidence="1">
    <location>
        <begin position="386"/>
        <end position="408"/>
    </location>
</feature>
<dbReference type="PANTHER" id="PTHR43384">
    <property type="entry name" value="SEPTUM SITE-DETERMINING PROTEIN MIND HOMOLOG, CHLOROPLASTIC-RELATED"/>
    <property type="match status" value="1"/>
</dbReference>
<gene>
    <name evidence="3" type="ORF">ACFPUY_18685</name>
</gene>
<sequence length="1044" mass="110465">MDLPTYTNIWRIEKRLYKLYDLRLPMPLPIVWIGVFVGVFVPWSLLLWVIGVPVAMPWHVLFLVPPGIVTWLSTRPVIEGKRLTELLESQLRYLGEPKAWYRLASLSEPDTVTFSARVWRAYPVRVKAARKSRKPARKRAPATGPRQVRPAVAAAAAAAAQAPVAAAQLTVTVAESARLPATAVEPARTAWGSRTRPGAPPALPSQEPAAPPADDSAPVRERAHSGEPAASRMPVRELRLVRDTETPEREAGEVERQPVSEGGTVPAVPPSDVPPAASQEEDSRADTGGRRSRQETGAKPIDTEALRRLRKLAASADGPPAGAARPAPEQGREDEAARSQHRKGQPPKLNPALLAEAQRSWAPLTPDSRPVTLSRPLRGSDQAFPTRRDEPPKTADTSSDRPSPHEDSAPSGEGAGTPGGRVSQPVVREFPPEEVASSDLRDGAPGAESPSGEASSVGRGGVPGAEGLPERAGTPGAEAPSGEHGRTDAEGSHEIGEGEGAESAPGPAEHEEDSATARSERAREETGVVEEQDLSVSQEGAGEISLVVDTSVRHRGLRAVSTDPEPADRPEAQAAGEHPVPDPETRSEAGQDTDTARGQETHADDSHDARRGTRAGSGQEAAPGTRAGDRRDARLGRGAEDLRDALPGTRAGDRRDAPAGTGAEDLRDAPSGKRDGDLRDVERGGRAEGGREPRDGGVRDVRGDGGRRDVEGADGVIVPGPRAGEAKVRRVESVVGRDSGGWRRVARVVVGGNGVRGDGSEIDEARARSVFSGSRRIVVLGCTGGAGQSTTALMLGHTLAHYRDDRVVAVDASSGASTLSSRIEPETPETLTSLLAGLPQVGGYLRMRGYTTRTSSGLEVVGADGDAEAEQRLADRSLFSDDRLGDALALLDRHYKLTVIDPAAALAARVLPYADQLVLVVPASEEAPEAVGMTYEWLDGHGCADLRRRAVMVVNGVSRRSMPDVEQAEAVASGRCRAIVRVPWEDDLAPDGVEVVDPGRLRTAGRRAYLALAGVVVAGFAAQRIRPSEEELASDPPGTRIGER</sequence>
<dbReference type="EMBL" id="JBHSNW010000008">
    <property type="protein sequence ID" value="MFC5817128.1"/>
    <property type="molecule type" value="Genomic_DNA"/>
</dbReference>
<evidence type="ECO:0000313" key="4">
    <source>
        <dbReference type="Proteomes" id="UP001596096"/>
    </source>
</evidence>
<accession>A0ABW1BX18</accession>
<keyword evidence="2" id="KW-0812">Transmembrane</keyword>
<dbReference type="Proteomes" id="UP001596096">
    <property type="component" value="Unassembled WGS sequence"/>
</dbReference>
<reference evidence="4" key="1">
    <citation type="journal article" date="2019" name="Int. J. Syst. Evol. Microbiol.">
        <title>The Global Catalogue of Microorganisms (GCM) 10K type strain sequencing project: providing services to taxonomists for standard genome sequencing and annotation.</title>
        <authorList>
            <consortium name="The Broad Institute Genomics Platform"/>
            <consortium name="The Broad Institute Genome Sequencing Center for Infectious Disease"/>
            <person name="Wu L."/>
            <person name="Ma J."/>
        </authorList>
    </citation>
    <scope>NUCLEOTIDE SEQUENCE [LARGE SCALE GENOMIC DNA]</scope>
    <source>
        <strain evidence="4">CGMCC 4.7106</strain>
    </source>
</reference>